<evidence type="ECO:0000256" key="4">
    <source>
        <dbReference type="ARBA" id="ARBA00022741"/>
    </source>
</evidence>
<keyword evidence="4" id="KW-0547">Nucleotide-binding</keyword>
<keyword evidence="3 8" id="KW-0812">Transmembrane</keyword>
<dbReference type="InterPro" id="IPR005702">
    <property type="entry name" value="Wzc-like_C"/>
</dbReference>
<evidence type="ECO:0000256" key="3">
    <source>
        <dbReference type="ARBA" id="ARBA00022692"/>
    </source>
</evidence>
<comment type="caution">
    <text evidence="12">The sequence shown here is derived from an EMBL/GenBank/DDBJ whole genome shotgun (WGS) entry which is preliminary data.</text>
</comment>
<protein>
    <submittedName>
        <fullName evidence="12">Uncharacterized protein</fullName>
    </submittedName>
</protein>
<dbReference type="CDD" id="cd05387">
    <property type="entry name" value="BY-kinase"/>
    <property type="match status" value="1"/>
</dbReference>
<dbReference type="PANTHER" id="PTHR32309">
    <property type="entry name" value="TYROSINE-PROTEIN KINASE"/>
    <property type="match status" value="1"/>
</dbReference>
<feature type="domain" description="CobQ/CobB/MinD/ParA nucleotide binding" evidence="9">
    <location>
        <begin position="408"/>
        <end position="582"/>
    </location>
</feature>
<feature type="domain" description="Polysaccharide chain length determinant N-terminal" evidence="10">
    <location>
        <begin position="24"/>
        <end position="112"/>
    </location>
</feature>
<evidence type="ECO:0000259" key="9">
    <source>
        <dbReference type="Pfam" id="PF01656"/>
    </source>
</evidence>
<dbReference type="SUPFAM" id="SSF52540">
    <property type="entry name" value="P-loop containing nucleoside triphosphate hydrolases"/>
    <property type="match status" value="1"/>
</dbReference>
<gene>
    <name evidence="13" type="ORF">GCM10007888_57600</name>
    <name evidence="12" type="ORF">MOX02_11550</name>
</gene>
<dbReference type="OrthoDB" id="230260at2"/>
<dbReference type="Pfam" id="PF13807">
    <property type="entry name" value="GNVR"/>
    <property type="match status" value="1"/>
</dbReference>
<evidence type="ECO:0000256" key="6">
    <source>
        <dbReference type="ARBA" id="ARBA00022989"/>
    </source>
</evidence>
<evidence type="ECO:0000313" key="14">
    <source>
        <dbReference type="Proteomes" id="UP000321960"/>
    </source>
</evidence>
<organism evidence="12 14">
    <name type="scientific">Methylobacterium oxalidis</name>
    <dbReference type="NCBI Taxonomy" id="944322"/>
    <lineage>
        <taxon>Bacteria</taxon>
        <taxon>Pseudomonadati</taxon>
        <taxon>Pseudomonadota</taxon>
        <taxon>Alphaproteobacteria</taxon>
        <taxon>Hyphomicrobiales</taxon>
        <taxon>Methylobacteriaceae</taxon>
        <taxon>Methylobacterium</taxon>
    </lineage>
</organism>
<dbReference type="Gene3D" id="3.40.50.300">
    <property type="entry name" value="P-loop containing nucleotide triphosphate hydrolases"/>
    <property type="match status" value="1"/>
</dbReference>
<evidence type="ECO:0000313" key="12">
    <source>
        <dbReference type="EMBL" id="GEP03117.1"/>
    </source>
</evidence>
<feature type="domain" description="Tyrosine-protein kinase G-rich" evidence="11">
    <location>
        <begin position="261"/>
        <end position="328"/>
    </location>
</feature>
<evidence type="ECO:0000256" key="5">
    <source>
        <dbReference type="ARBA" id="ARBA00022840"/>
    </source>
</evidence>
<comment type="subcellular location">
    <subcellularLocation>
        <location evidence="1">Cell membrane</location>
        <topology evidence="1">Multi-pass membrane protein</topology>
    </subcellularLocation>
</comment>
<keyword evidence="2" id="KW-1003">Cell membrane</keyword>
<dbReference type="Proteomes" id="UP000321960">
    <property type="component" value="Unassembled WGS sequence"/>
</dbReference>
<accession>A0A512IZH8</accession>
<feature type="transmembrane region" description="Helical" evidence="8">
    <location>
        <begin position="38"/>
        <end position="60"/>
    </location>
</feature>
<dbReference type="InterPro" id="IPR003856">
    <property type="entry name" value="LPS_length_determ_N"/>
</dbReference>
<dbReference type="PANTHER" id="PTHR32309:SF13">
    <property type="entry name" value="FERRIC ENTEROBACTIN TRANSPORT PROTEIN FEPE"/>
    <property type="match status" value="1"/>
</dbReference>
<sequence>MYDPARRIFTPQTQPPAKDEVVGLREIYQFLRISHRTILLFVLLFAGAALAYCLITTPIFTATAQVLIEPVRAQSFLQEGNAVETVTDTGRVESQMEVLKSDRIGETVIRSLGLIDDPEFQPGPPSLLGQALDLFRPDPEPMSEADREAAKLAYALNLLSDRMLVRRVGQSYVVELSVRSKDPAKAAAIANAITAAFIETDISAKAEEARRGSDWLNERLTALRNQALQARRDLEQFKSSGEASSATEARVKLAELESTTVSHTKLYDAFLLRYIETAQKVTYPVADARIVAAAAKPLTRSHPKTLLIIAFAGILGGAAGVGTSMVRRRFDDRIFTGGAVTRHGVDLLGTVDCVRLRQAPLRATPISSDRLLAIAADMPRTRFAADLRTIKTSINTALLDRAASCLGVTSVSDGEGKSTLAANLAQLFALSGSRTLLIDASPGDPVVSRKFAPNAEFGFVQALAYPDTLSRLISAQPSVPNLFVLPLGTVGERVSPIEQMASDRQRLQLDDLRKHYHVVIFDLPSLAAAPDARAIAPLLDGMILVAEFGRTNAGALESAVRSLETGRGRLLGAVLNKVDRKNRAWAT</sequence>
<dbReference type="InterPro" id="IPR002586">
    <property type="entry name" value="CobQ/CobB/MinD/ParA_Nub-bd_dom"/>
</dbReference>
<dbReference type="AlphaFoldDB" id="A0A512IZH8"/>
<keyword evidence="15" id="KW-1185">Reference proteome</keyword>
<name>A0A512IZH8_9HYPH</name>
<reference evidence="15" key="2">
    <citation type="journal article" date="2019" name="Int. J. Syst. Evol. Microbiol.">
        <title>The Global Catalogue of Microorganisms (GCM) 10K type strain sequencing project: providing services to taxonomists for standard genome sequencing and annotation.</title>
        <authorList>
            <consortium name="The Broad Institute Genomics Platform"/>
            <consortium name="The Broad Institute Genome Sequencing Center for Infectious Disease"/>
            <person name="Wu L."/>
            <person name="Ma J."/>
        </authorList>
    </citation>
    <scope>NUCLEOTIDE SEQUENCE [LARGE SCALE GENOMIC DNA]</scope>
    <source>
        <strain evidence="15">NBRC 107715</strain>
    </source>
</reference>
<dbReference type="RefSeq" id="WP_147024846.1">
    <property type="nucleotide sequence ID" value="NZ_BJZU01000017.1"/>
</dbReference>
<evidence type="ECO:0000256" key="7">
    <source>
        <dbReference type="ARBA" id="ARBA00023136"/>
    </source>
</evidence>
<dbReference type="GO" id="GO:0004713">
    <property type="term" value="F:protein tyrosine kinase activity"/>
    <property type="evidence" value="ECO:0007669"/>
    <property type="project" value="TreeGrafter"/>
</dbReference>
<evidence type="ECO:0000256" key="8">
    <source>
        <dbReference type="SAM" id="Phobius"/>
    </source>
</evidence>
<keyword evidence="7 8" id="KW-0472">Membrane</keyword>
<dbReference type="InterPro" id="IPR050445">
    <property type="entry name" value="Bact_polysacc_biosynth/exp"/>
</dbReference>
<reference evidence="13" key="4">
    <citation type="submission" date="2023-01" db="EMBL/GenBank/DDBJ databases">
        <title>Draft genome sequence of Methylobacterium oxalidis strain NBRC 107715.</title>
        <authorList>
            <person name="Sun Q."/>
            <person name="Mori K."/>
        </authorList>
    </citation>
    <scope>NUCLEOTIDE SEQUENCE</scope>
    <source>
        <strain evidence="13">NBRC 107715</strain>
    </source>
</reference>
<dbReference type="Proteomes" id="UP001156856">
    <property type="component" value="Unassembled WGS sequence"/>
</dbReference>
<dbReference type="EMBL" id="BJZU01000017">
    <property type="protein sequence ID" value="GEP03117.1"/>
    <property type="molecule type" value="Genomic_DNA"/>
</dbReference>
<evidence type="ECO:0000259" key="10">
    <source>
        <dbReference type="Pfam" id="PF02706"/>
    </source>
</evidence>
<evidence type="ECO:0000313" key="15">
    <source>
        <dbReference type="Proteomes" id="UP001156856"/>
    </source>
</evidence>
<dbReference type="Pfam" id="PF01656">
    <property type="entry name" value="CbiA"/>
    <property type="match status" value="1"/>
</dbReference>
<proteinExistence type="predicted"/>
<dbReference type="InterPro" id="IPR027417">
    <property type="entry name" value="P-loop_NTPase"/>
</dbReference>
<evidence type="ECO:0000256" key="2">
    <source>
        <dbReference type="ARBA" id="ARBA00022475"/>
    </source>
</evidence>
<keyword evidence="5" id="KW-0067">ATP-binding</keyword>
<dbReference type="Pfam" id="PF02706">
    <property type="entry name" value="Wzz"/>
    <property type="match status" value="1"/>
</dbReference>
<dbReference type="GO" id="GO:0005886">
    <property type="term" value="C:plasma membrane"/>
    <property type="evidence" value="ECO:0007669"/>
    <property type="project" value="UniProtKB-SubCell"/>
</dbReference>
<evidence type="ECO:0000256" key="1">
    <source>
        <dbReference type="ARBA" id="ARBA00004651"/>
    </source>
</evidence>
<evidence type="ECO:0000259" key="11">
    <source>
        <dbReference type="Pfam" id="PF13807"/>
    </source>
</evidence>
<dbReference type="InterPro" id="IPR032807">
    <property type="entry name" value="GNVR"/>
</dbReference>
<evidence type="ECO:0000313" key="13">
    <source>
        <dbReference type="EMBL" id="GLS67376.1"/>
    </source>
</evidence>
<dbReference type="EMBL" id="BSPK01000112">
    <property type="protein sequence ID" value="GLS67376.1"/>
    <property type="molecule type" value="Genomic_DNA"/>
</dbReference>
<reference evidence="12 14" key="3">
    <citation type="submission" date="2019-07" db="EMBL/GenBank/DDBJ databases">
        <title>Whole genome shotgun sequence of Methylobacterium oxalidis NBRC 107715.</title>
        <authorList>
            <person name="Hosoyama A."/>
            <person name="Uohara A."/>
            <person name="Ohji S."/>
            <person name="Ichikawa N."/>
        </authorList>
    </citation>
    <scope>NUCLEOTIDE SEQUENCE [LARGE SCALE GENOMIC DNA]</scope>
    <source>
        <strain evidence="12 14">NBRC 107715</strain>
    </source>
</reference>
<reference evidence="13" key="1">
    <citation type="journal article" date="2014" name="Int. J. Syst. Evol. Microbiol.">
        <title>Complete genome of a new Firmicutes species belonging to the dominant human colonic microbiota ('Ruminococcus bicirculans') reveals two chromosomes and a selective capacity to utilize plant glucans.</title>
        <authorList>
            <consortium name="NISC Comparative Sequencing Program"/>
            <person name="Wegmann U."/>
            <person name="Louis P."/>
            <person name="Goesmann A."/>
            <person name="Henrissat B."/>
            <person name="Duncan S.H."/>
            <person name="Flint H.J."/>
        </authorList>
    </citation>
    <scope>NUCLEOTIDE SEQUENCE</scope>
    <source>
        <strain evidence="13">NBRC 107715</strain>
    </source>
</reference>
<keyword evidence="6 8" id="KW-1133">Transmembrane helix</keyword>